<dbReference type="CDD" id="cd18787">
    <property type="entry name" value="SF2_C_DEAD"/>
    <property type="match status" value="1"/>
</dbReference>
<reference evidence="17" key="1">
    <citation type="submission" date="2021-11" db="EMBL/GenBank/DDBJ databases">
        <authorList>
            <person name="Herlambang A."/>
            <person name="Guo Y."/>
            <person name="Takashima Y."/>
            <person name="Nishizawa T."/>
        </authorList>
    </citation>
    <scope>NUCLEOTIDE SEQUENCE</scope>
    <source>
        <strain evidence="17">E1425</strain>
    </source>
</reference>
<dbReference type="InterPro" id="IPR054350">
    <property type="entry name" value="PurT/PurK_preATP-grasp"/>
</dbReference>
<comment type="pathway">
    <text evidence="2">Purine metabolism; IMP biosynthesis via de novo pathway; 5-amino-1-(5-phospho-D-ribosyl)imidazole-4-carboxylate from 5-amino-1-(5-phospho-D-ribosyl)imidazole (carboxylase route): step 1/1.</text>
</comment>
<dbReference type="InterPro" id="IPR003135">
    <property type="entry name" value="ATP-grasp_carboxylate-amine"/>
</dbReference>
<dbReference type="FunFam" id="3.30.470.20:FF:000037">
    <property type="entry name" value="Phosphoribosylaminoimidazole carboxylase, chloroplastic"/>
    <property type="match status" value="1"/>
</dbReference>
<dbReference type="Pfam" id="PF00270">
    <property type="entry name" value="DEAD"/>
    <property type="match status" value="1"/>
</dbReference>
<dbReference type="PANTHER" id="PTHR11609:SF5">
    <property type="entry name" value="PHOSPHORIBOSYLAMINOIMIDAZOLE CARBOXYLASE"/>
    <property type="match status" value="1"/>
</dbReference>
<evidence type="ECO:0000256" key="1">
    <source>
        <dbReference type="ARBA" id="ARBA00001244"/>
    </source>
</evidence>
<comment type="caution">
    <text evidence="17">The sequence shown here is derived from an EMBL/GenBank/DDBJ whole genome shotgun (WGS) entry which is preliminary data.</text>
</comment>
<dbReference type="PROSITE" id="PS51194">
    <property type="entry name" value="HELICASE_CTER"/>
    <property type="match status" value="1"/>
</dbReference>
<comment type="catalytic activity">
    <reaction evidence="1">
        <text>5-amino-1-(5-phospho-D-ribosyl)imidazole-4-carboxylate + H(+) = 5-amino-1-(5-phospho-beta-D-ribosyl)imidazole + CO2</text>
        <dbReference type="Rhea" id="RHEA:10792"/>
        <dbReference type="ChEBI" id="CHEBI:15378"/>
        <dbReference type="ChEBI" id="CHEBI:16526"/>
        <dbReference type="ChEBI" id="CHEBI:77657"/>
        <dbReference type="ChEBI" id="CHEBI:137981"/>
        <dbReference type="EC" id="4.1.1.21"/>
    </reaction>
</comment>
<evidence type="ECO:0000256" key="7">
    <source>
        <dbReference type="ARBA" id="ARBA00022755"/>
    </source>
</evidence>
<dbReference type="SUPFAM" id="SSF52540">
    <property type="entry name" value="P-loop containing nucleoside triphosphate hydrolases"/>
    <property type="match status" value="2"/>
</dbReference>
<dbReference type="GO" id="GO:0046872">
    <property type="term" value="F:metal ion binding"/>
    <property type="evidence" value="ECO:0007669"/>
    <property type="project" value="InterPro"/>
</dbReference>
<evidence type="ECO:0000256" key="6">
    <source>
        <dbReference type="ARBA" id="ARBA00022741"/>
    </source>
</evidence>
<dbReference type="GO" id="GO:0004638">
    <property type="term" value="F:phosphoribosylaminoimidazole carboxylase activity"/>
    <property type="evidence" value="ECO:0007669"/>
    <property type="project" value="UniProtKB-EC"/>
</dbReference>
<keyword evidence="10" id="KW-0456">Lyase</keyword>
<dbReference type="NCBIfam" id="TIGR01161">
    <property type="entry name" value="purK"/>
    <property type="match status" value="1"/>
</dbReference>
<evidence type="ECO:0000256" key="4">
    <source>
        <dbReference type="ARBA" id="ARBA00012329"/>
    </source>
</evidence>
<feature type="domain" description="ATP-grasp" evidence="14">
    <location>
        <begin position="109"/>
        <end position="308"/>
    </location>
</feature>
<dbReference type="InterPro" id="IPR011545">
    <property type="entry name" value="DEAD/DEAH_box_helicase_dom"/>
</dbReference>
<evidence type="ECO:0000259" key="14">
    <source>
        <dbReference type="PROSITE" id="PS50975"/>
    </source>
</evidence>
<evidence type="ECO:0000313" key="17">
    <source>
        <dbReference type="EMBL" id="GJJ70477.1"/>
    </source>
</evidence>
<evidence type="ECO:0000313" key="18">
    <source>
        <dbReference type="Proteomes" id="UP000827284"/>
    </source>
</evidence>
<dbReference type="NCBIfam" id="NF004679">
    <property type="entry name" value="PRK06019.1-5"/>
    <property type="match status" value="1"/>
</dbReference>
<dbReference type="PROSITE" id="PS50975">
    <property type="entry name" value="ATP_GRASP"/>
    <property type="match status" value="1"/>
</dbReference>
<dbReference type="InterPro" id="IPR011761">
    <property type="entry name" value="ATP-grasp"/>
</dbReference>
<evidence type="ECO:0000256" key="3">
    <source>
        <dbReference type="ARBA" id="ARBA00006114"/>
    </source>
</evidence>
<dbReference type="SMART" id="SM00490">
    <property type="entry name" value="HELICc"/>
    <property type="match status" value="1"/>
</dbReference>
<dbReference type="InterPro" id="IPR000031">
    <property type="entry name" value="PurE_dom"/>
</dbReference>
<dbReference type="SMART" id="SM01001">
    <property type="entry name" value="AIRC"/>
    <property type="match status" value="1"/>
</dbReference>
<evidence type="ECO:0000256" key="13">
    <source>
        <dbReference type="SAM" id="MobiDB-lite"/>
    </source>
</evidence>
<dbReference type="SUPFAM" id="SSF56059">
    <property type="entry name" value="Glutathione synthetase ATP-binding domain-like"/>
    <property type="match status" value="1"/>
</dbReference>
<dbReference type="Pfam" id="PF02222">
    <property type="entry name" value="ATP-grasp"/>
    <property type="match status" value="1"/>
</dbReference>
<comment type="similarity">
    <text evidence="3">In the C-terminal section; belongs to the AIR carboxylase family. Class I subfamily.</text>
</comment>
<keyword evidence="9 12" id="KW-0067">ATP-binding</keyword>
<evidence type="ECO:0000256" key="11">
    <source>
        <dbReference type="ARBA" id="ARBA00031607"/>
    </source>
</evidence>
<keyword evidence="8" id="KW-0210">Decarboxylase</keyword>
<evidence type="ECO:0000256" key="9">
    <source>
        <dbReference type="ARBA" id="ARBA00022840"/>
    </source>
</evidence>
<accession>A0A9P3LU07</accession>
<gene>
    <name evidence="17" type="ORF">EMPS_02826</name>
</gene>
<reference evidence="17" key="2">
    <citation type="journal article" date="2022" name="Microbiol. Resour. Announc.">
        <title>Whole-Genome Sequence of Entomortierella parvispora E1425, a Mucoromycotan Fungus Associated with Burkholderiaceae-Related Endosymbiotic Bacteria.</title>
        <authorList>
            <person name="Herlambang A."/>
            <person name="Guo Y."/>
            <person name="Takashima Y."/>
            <person name="Narisawa K."/>
            <person name="Ohta H."/>
            <person name="Nishizawa T."/>
        </authorList>
    </citation>
    <scope>NUCLEOTIDE SEQUENCE</scope>
    <source>
        <strain evidence="17">E1425</strain>
    </source>
</reference>
<dbReference type="InterPro" id="IPR014001">
    <property type="entry name" value="Helicase_ATP-bd"/>
</dbReference>
<evidence type="ECO:0000256" key="8">
    <source>
        <dbReference type="ARBA" id="ARBA00022793"/>
    </source>
</evidence>
<dbReference type="Gene3D" id="3.40.50.300">
    <property type="entry name" value="P-loop containing nucleotide triphosphate hydrolases"/>
    <property type="match status" value="2"/>
</dbReference>
<dbReference type="EMBL" id="BQFW01000004">
    <property type="protein sequence ID" value="GJJ70477.1"/>
    <property type="molecule type" value="Genomic_DNA"/>
</dbReference>
<dbReference type="InterPro" id="IPR027417">
    <property type="entry name" value="P-loop_NTPase"/>
</dbReference>
<dbReference type="AlphaFoldDB" id="A0A9P3LU07"/>
<keyword evidence="7" id="KW-0658">Purine biosynthesis</keyword>
<dbReference type="Gene3D" id="3.40.50.1970">
    <property type="match status" value="1"/>
</dbReference>
<keyword evidence="6 12" id="KW-0547">Nucleotide-binding</keyword>
<dbReference type="SUPFAM" id="SSF52255">
    <property type="entry name" value="N5-CAIR mutase (phosphoribosylaminoimidazole carboxylase, PurE)"/>
    <property type="match status" value="1"/>
</dbReference>
<dbReference type="InterPro" id="IPR005875">
    <property type="entry name" value="PurK"/>
</dbReference>
<name>A0A9P3LU07_9FUNG</name>
<dbReference type="HAMAP" id="MF_01929">
    <property type="entry name" value="PurE_classI"/>
    <property type="match status" value="1"/>
</dbReference>
<feature type="region of interest" description="Disordered" evidence="13">
    <location>
        <begin position="1255"/>
        <end position="1278"/>
    </location>
</feature>
<dbReference type="SUPFAM" id="SSF52440">
    <property type="entry name" value="PreATP-grasp domain"/>
    <property type="match status" value="1"/>
</dbReference>
<protein>
    <recommendedName>
        <fullName evidence="5">Phosphoribosylaminoimidazole carboxylase</fullName>
        <ecNumber evidence="4">4.1.1.21</ecNumber>
    </recommendedName>
    <alternativeName>
        <fullName evidence="11">AIR carboxylase</fullName>
    </alternativeName>
</protein>
<feature type="region of interest" description="Disordered" evidence="13">
    <location>
        <begin position="1191"/>
        <end position="1215"/>
    </location>
</feature>
<dbReference type="InterPro" id="IPR011054">
    <property type="entry name" value="Rudment_hybrid_motif"/>
</dbReference>
<evidence type="ECO:0000256" key="12">
    <source>
        <dbReference type="PROSITE-ProRule" id="PRU00409"/>
    </source>
</evidence>
<evidence type="ECO:0000256" key="10">
    <source>
        <dbReference type="ARBA" id="ARBA00023239"/>
    </source>
</evidence>
<organism evidence="17 18">
    <name type="scientific">Entomortierella parvispora</name>
    <dbReference type="NCBI Taxonomy" id="205924"/>
    <lineage>
        <taxon>Eukaryota</taxon>
        <taxon>Fungi</taxon>
        <taxon>Fungi incertae sedis</taxon>
        <taxon>Mucoromycota</taxon>
        <taxon>Mortierellomycotina</taxon>
        <taxon>Mortierellomycetes</taxon>
        <taxon>Mortierellales</taxon>
        <taxon>Mortierellaceae</taxon>
        <taxon>Entomortierella</taxon>
    </lineage>
</organism>
<dbReference type="FunFam" id="3.40.50.1970:FF:000013">
    <property type="entry name" value="Phosphoribosylaminoimidazole carboxylase"/>
    <property type="match status" value="1"/>
</dbReference>
<sequence>MESRKVGILGGGQLGRMVQEAASRLNISLTILDEPVDSPAKQLNAMDAHLQGSFKDAAKIRELASQVDVITVEIEHVDTTVLKELEASGKSIHPTPATITLIQDKYLQKQHLASHNIPLADSLDCPDQEAIEKAGLEFGYPFMLKAKTMAYDGRGNYVVKSEADLKDARSKLAPGVPLYAERWAKFDRELAVMVVRSVTGEVRSYPVVETVHKNSVCHLVFAPAQVGRGLKGTSDETFSHSIHEQAKKVAEEAIASLSGAGVFGVEMFLMENGQILLNEIAPRPHNSGHYTIEACHTSQYENHLRAILGLPLGSTEMKVHASGMLNILGAGDVTYKACEIAYGIPGATTHLYGKKECKAGRKMGHITVVGDSMTEVHDRLLPMVMAMDPKDESPFNLDPMVSIVMGSDSDLKVMEAAAQILTKFSVPFELSLVSAHRTPDRMYHFGKMAAKRGIKVIIAGAGGAAHLPGMVAALTPLPVIGVPVRGSTLDGVDSLHSIVQMPRGVPVATVAINNSTNAALLAVRMLGSFVPSYLDKMAKYQESMEKEVLGKIDTLDRVGWEKYDFVRSMATASPNSNKDSNSTSASYEPATLEYSRPFSELTNLHPSTLEAIQSTFGYESMSKVQYSVLSQLPTKRDLMVKAKTGTGKTLAFLVAALESLMALPAETKMKMGGKIGCVIIAPTRELALQISEEATQLLKPLGWGVQYLVGGESKGKQLDRISKEPAEFIVVTPGRIKDLLGNSEFAAKMRESKVLVLDEADTMLQLGFRDQLDAVLEAMPKDRQTFLFSATVDSKLDSLLDVALPKRTSKTDGPIMIDTVGSKDINLNLATRQGYCLAPYQSHVALIRRIINDHLLKDMDLEHQETLKKPKKVSNTLTPAAIAAAAKKEKKTAANSKDRPNNKIMVFLPTTRGAQLYAKVFATLSMGKELSVFEIHSAKHQRERTLTSRNFKRIQTPAVLFTSDVSARGVDYPGVGLVIQVGAPLSLEHYIHRIGRTGRGDGSEKNAAKKGKKAATEDPHGRGILVLGELDQGFIEHQLKPSPLGAVVQQEHQYDDWQSVMLGESLDRGFKKALSKVDEKLAKSAYTAFLGYNLTVGPRIGNTDRKKILESADKYIEAFGVEERPAVSTSFLERMGFMKDRPLSIEEGGEGAATGNESERYELVDGTFPTINTRITRQKTGDAALDDEDQDLLDQDLDDPTNPKPLSRKKRQEEFETRVGLPETEYIQINESEWEDFIEFKPGMPKIIEKLHSPQRMGHFGNRPSKKTVKIYSDNDGW</sequence>
<dbReference type="Pfam" id="PF17769">
    <property type="entry name" value="PurK_C"/>
    <property type="match status" value="1"/>
</dbReference>
<feature type="compositionally biased region" description="Basic and acidic residues" evidence="13">
    <location>
        <begin position="998"/>
        <end position="1007"/>
    </location>
</feature>
<dbReference type="InterPro" id="IPR013815">
    <property type="entry name" value="ATP_grasp_subdomain_1"/>
</dbReference>
<dbReference type="InterPro" id="IPR001650">
    <property type="entry name" value="Helicase_C-like"/>
</dbReference>
<dbReference type="Pfam" id="PF00731">
    <property type="entry name" value="AIRC"/>
    <property type="match status" value="1"/>
</dbReference>
<dbReference type="Gene3D" id="3.30.1490.20">
    <property type="entry name" value="ATP-grasp fold, A domain"/>
    <property type="match status" value="1"/>
</dbReference>
<dbReference type="InterPro" id="IPR033747">
    <property type="entry name" value="PurE_ClassI"/>
</dbReference>
<dbReference type="Gene3D" id="3.30.470.20">
    <property type="entry name" value="ATP-grasp fold, B domain"/>
    <property type="match status" value="1"/>
</dbReference>
<dbReference type="PANTHER" id="PTHR11609">
    <property type="entry name" value="PURINE BIOSYNTHESIS PROTEIN 6/7, PUR6/7"/>
    <property type="match status" value="1"/>
</dbReference>
<dbReference type="EC" id="4.1.1.21" evidence="4"/>
<dbReference type="SUPFAM" id="SSF51246">
    <property type="entry name" value="Rudiment single hybrid motif"/>
    <property type="match status" value="1"/>
</dbReference>
<dbReference type="InterPro" id="IPR016185">
    <property type="entry name" value="PreATP-grasp_dom_sf"/>
</dbReference>
<evidence type="ECO:0000259" key="16">
    <source>
        <dbReference type="PROSITE" id="PS51194"/>
    </source>
</evidence>
<evidence type="ECO:0000256" key="5">
    <source>
        <dbReference type="ARBA" id="ARBA00021059"/>
    </source>
</evidence>
<dbReference type="GO" id="GO:0006189">
    <property type="term" value="P:'de novo' IMP biosynthetic process"/>
    <property type="evidence" value="ECO:0007669"/>
    <property type="project" value="InterPro"/>
</dbReference>
<feature type="region of interest" description="Disordered" evidence="13">
    <location>
        <begin position="996"/>
        <end position="1018"/>
    </location>
</feature>
<dbReference type="OrthoDB" id="15425at2759"/>
<feature type="domain" description="Helicase C-terminal" evidence="16">
    <location>
        <begin position="888"/>
        <end position="1047"/>
    </location>
</feature>
<dbReference type="InterPro" id="IPR040686">
    <property type="entry name" value="PurK_C"/>
</dbReference>
<dbReference type="GO" id="GO:0005524">
    <property type="term" value="F:ATP binding"/>
    <property type="evidence" value="ECO:0007669"/>
    <property type="project" value="UniProtKB-UniRule"/>
</dbReference>
<dbReference type="NCBIfam" id="TIGR01162">
    <property type="entry name" value="purE"/>
    <property type="match status" value="1"/>
</dbReference>
<proteinExistence type="inferred from homology"/>
<dbReference type="PROSITE" id="PS51192">
    <property type="entry name" value="HELICASE_ATP_BIND_1"/>
    <property type="match status" value="1"/>
</dbReference>
<dbReference type="GO" id="GO:0003676">
    <property type="term" value="F:nucleic acid binding"/>
    <property type="evidence" value="ECO:0007669"/>
    <property type="project" value="InterPro"/>
</dbReference>
<dbReference type="Pfam" id="PF22660">
    <property type="entry name" value="RS_preATP-grasp-like"/>
    <property type="match status" value="1"/>
</dbReference>
<dbReference type="Proteomes" id="UP000827284">
    <property type="component" value="Unassembled WGS sequence"/>
</dbReference>
<dbReference type="SMART" id="SM00487">
    <property type="entry name" value="DEXDc"/>
    <property type="match status" value="1"/>
</dbReference>
<dbReference type="Gene3D" id="3.40.50.20">
    <property type="match status" value="1"/>
</dbReference>
<dbReference type="HAMAP" id="MF_01928">
    <property type="entry name" value="PurK"/>
    <property type="match status" value="1"/>
</dbReference>
<feature type="domain" description="Helicase ATP-binding" evidence="15">
    <location>
        <begin position="629"/>
        <end position="810"/>
    </location>
</feature>
<evidence type="ECO:0000259" key="15">
    <source>
        <dbReference type="PROSITE" id="PS51192"/>
    </source>
</evidence>
<evidence type="ECO:0000256" key="2">
    <source>
        <dbReference type="ARBA" id="ARBA00004747"/>
    </source>
</evidence>
<keyword evidence="18" id="KW-1185">Reference proteome</keyword>
<dbReference type="Pfam" id="PF00271">
    <property type="entry name" value="Helicase_C"/>
    <property type="match status" value="1"/>
</dbReference>